<feature type="compositionally biased region" description="Basic and acidic residues" evidence="1">
    <location>
        <begin position="157"/>
        <end position="166"/>
    </location>
</feature>
<protein>
    <submittedName>
        <fullName evidence="2">Uncharacterized protein</fullName>
    </submittedName>
</protein>
<sequence>MTRLFLTFSDKNQFKFICPIFNVETQFRACNKLRDLVYVANYPPVRRGCQACIQAGKCPVAEIIRRISFSNNRNPPDTYGSETPVLGRIERSILERIAPVIVPDKLMEKLGVPPAEQALIKSSSARIYKLIGETPPDAEPVSERTAERASAPRRAPKKADRGESKFVNKAAETGDLAAAVSM</sequence>
<dbReference type="EMBL" id="JBHUIR010000059">
    <property type="protein sequence ID" value="MFD2261111.1"/>
    <property type="molecule type" value="Genomic_DNA"/>
</dbReference>
<dbReference type="Proteomes" id="UP001597373">
    <property type="component" value="Unassembled WGS sequence"/>
</dbReference>
<reference evidence="3" key="1">
    <citation type="journal article" date="2019" name="Int. J. Syst. Evol. Microbiol.">
        <title>The Global Catalogue of Microorganisms (GCM) 10K type strain sequencing project: providing services to taxonomists for standard genome sequencing and annotation.</title>
        <authorList>
            <consortium name="The Broad Institute Genomics Platform"/>
            <consortium name="The Broad Institute Genome Sequencing Center for Infectious Disease"/>
            <person name="Wu L."/>
            <person name="Ma J."/>
        </authorList>
    </citation>
    <scope>NUCLEOTIDE SEQUENCE [LARGE SCALE GENOMIC DNA]</scope>
    <source>
        <strain evidence="3">KCTC 23707</strain>
    </source>
</reference>
<evidence type="ECO:0000313" key="2">
    <source>
        <dbReference type="EMBL" id="MFD2261111.1"/>
    </source>
</evidence>
<gene>
    <name evidence="2" type="ORF">ACFSMZ_15280</name>
</gene>
<dbReference type="RefSeq" id="WP_345098491.1">
    <property type="nucleotide sequence ID" value="NZ_BAABGS010000017.1"/>
</dbReference>
<evidence type="ECO:0000313" key="3">
    <source>
        <dbReference type="Proteomes" id="UP001597373"/>
    </source>
</evidence>
<evidence type="ECO:0000256" key="1">
    <source>
        <dbReference type="SAM" id="MobiDB-lite"/>
    </source>
</evidence>
<keyword evidence="3" id="KW-1185">Reference proteome</keyword>
<accession>A0ABW5DNH2</accession>
<organism evidence="2 3">
    <name type="scientific">Chelativorans composti</name>
    <dbReference type="NCBI Taxonomy" id="768533"/>
    <lineage>
        <taxon>Bacteria</taxon>
        <taxon>Pseudomonadati</taxon>
        <taxon>Pseudomonadota</taxon>
        <taxon>Alphaproteobacteria</taxon>
        <taxon>Hyphomicrobiales</taxon>
        <taxon>Phyllobacteriaceae</taxon>
        <taxon>Chelativorans</taxon>
    </lineage>
</organism>
<feature type="region of interest" description="Disordered" evidence="1">
    <location>
        <begin position="132"/>
        <end position="182"/>
    </location>
</feature>
<proteinExistence type="predicted"/>
<name>A0ABW5DNH2_9HYPH</name>
<comment type="caution">
    <text evidence="2">The sequence shown here is derived from an EMBL/GenBank/DDBJ whole genome shotgun (WGS) entry which is preliminary data.</text>
</comment>